<dbReference type="Pfam" id="PF02214">
    <property type="entry name" value="BTB_2"/>
    <property type="match status" value="2"/>
</dbReference>
<dbReference type="Gene3D" id="4.10.1000.40">
    <property type="match status" value="1"/>
</dbReference>
<feature type="domain" description="BTB" evidence="2">
    <location>
        <begin position="141"/>
        <end position="237"/>
    </location>
</feature>
<accession>A0A7E4W2R2</accession>
<dbReference type="SMART" id="SM00225">
    <property type="entry name" value="BTB"/>
    <property type="match status" value="2"/>
</dbReference>
<dbReference type="InterPro" id="IPR003131">
    <property type="entry name" value="T1-type_BTB"/>
</dbReference>
<feature type="domain" description="BTB" evidence="2">
    <location>
        <begin position="241"/>
        <end position="341"/>
    </location>
</feature>
<dbReference type="Gene3D" id="3.30.710.10">
    <property type="entry name" value="Potassium Channel Kv1.1, Chain A"/>
    <property type="match status" value="2"/>
</dbReference>
<feature type="transmembrane region" description="Helical" evidence="1">
    <location>
        <begin position="57"/>
        <end position="74"/>
    </location>
</feature>
<keyword evidence="1" id="KW-1133">Transmembrane helix</keyword>
<evidence type="ECO:0000256" key="1">
    <source>
        <dbReference type="SAM" id="Phobius"/>
    </source>
</evidence>
<reference evidence="4" key="2">
    <citation type="submission" date="2020-10" db="UniProtKB">
        <authorList>
            <consortium name="WormBaseParasite"/>
        </authorList>
    </citation>
    <scope>IDENTIFICATION</scope>
</reference>
<keyword evidence="3" id="KW-1185">Reference proteome</keyword>
<evidence type="ECO:0000313" key="4">
    <source>
        <dbReference type="WBParaSite" id="Pan_g5441.t1"/>
    </source>
</evidence>
<dbReference type="SUPFAM" id="SSF54695">
    <property type="entry name" value="POZ domain"/>
    <property type="match status" value="2"/>
</dbReference>
<keyword evidence="1" id="KW-0812">Transmembrane</keyword>
<dbReference type="InterPro" id="IPR045068">
    <property type="entry name" value="BACURD1-3"/>
</dbReference>
<protein>
    <submittedName>
        <fullName evidence="4">BTB domain-containing protein</fullName>
    </submittedName>
</protein>
<feature type="transmembrane region" description="Helical" evidence="1">
    <location>
        <begin position="27"/>
        <end position="45"/>
    </location>
</feature>
<dbReference type="WBParaSite" id="Pan_g5441.t1">
    <property type="protein sequence ID" value="Pan_g5441.t1"/>
    <property type="gene ID" value="Pan_g5441"/>
</dbReference>
<dbReference type="AlphaFoldDB" id="A0A7E4W2R2"/>
<reference evidence="3" key="1">
    <citation type="journal article" date="2013" name="Genetics">
        <title>The draft genome and transcriptome of Panagrellus redivivus are shaped by the harsh demands of a free-living lifestyle.</title>
        <authorList>
            <person name="Srinivasan J."/>
            <person name="Dillman A.R."/>
            <person name="Macchietto M.G."/>
            <person name="Heikkinen L."/>
            <person name="Lakso M."/>
            <person name="Fracchia K.M."/>
            <person name="Antoshechkin I."/>
            <person name="Mortazavi A."/>
            <person name="Wong G."/>
            <person name="Sternberg P.W."/>
        </authorList>
    </citation>
    <scope>NUCLEOTIDE SEQUENCE [LARGE SCALE GENOMIC DNA]</scope>
    <source>
        <strain evidence="3">MT8872</strain>
    </source>
</reference>
<dbReference type="InterPro" id="IPR000210">
    <property type="entry name" value="BTB/POZ_dom"/>
</dbReference>
<keyword evidence="1" id="KW-0472">Membrane</keyword>
<proteinExistence type="predicted"/>
<organism evidence="3 4">
    <name type="scientific">Panagrellus redivivus</name>
    <name type="common">Microworm</name>
    <dbReference type="NCBI Taxonomy" id="6233"/>
    <lineage>
        <taxon>Eukaryota</taxon>
        <taxon>Metazoa</taxon>
        <taxon>Ecdysozoa</taxon>
        <taxon>Nematoda</taxon>
        <taxon>Chromadorea</taxon>
        <taxon>Rhabditida</taxon>
        <taxon>Tylenchina</taxon>
        <taxon>Panagrolaimomorpha</taxon>
        <taxon>Panagrolaimoidea</taxon>
        <taxon>Panagrolaimidae</taxon>
        <taxon>Panagrellus</taxon>
    </lineage>
</organism>
<evidence type="ECO:0000259" key="2">
    <source>
        <dbReference type="SMART" id="SM00225"/>
    </source>
</evidence>
<dbReference type="InterPro" id="IPR011333">
    <property type="entry name" value="SKP1/BTB/POZ_sf"/>
</dbReference>
<dbReference type="CDD" id="cd18316">
    <property type="entry name" value="BTB_POZ_KCTD-like"/>
    <property type="match status" value="1"/>
</dbReference>
<dbReference type="PANTHER" id="PTHR11145">
    <property type="entry name" value="BTB/POZ DOMAIN-CONTAINING ADAPTER FOR CUL3-MEDIATED RHOA DEGRADATION PROTEIN FAMILY MEMBER"/>
    <property type="match status" value="1"/>
</dbReference>
<dbReference type="PANTHER" id="PTHR11145:SF8">
    <property type="entry name" value="RE57120P"/>
    <property type="match status" value="1"/>
</dbReference>
<name>A0A7E4W2R2_PANRE</name>
<dbReference type="GO" id="GO:0051260">
    <property type="term" value="P:protein homooligomerization"/>
    <property type="evidence" value="ECO:0007669"/>
    <property type="project" value="InterPro"/>
</dbReference>
<sequence>MDSVTSTQVFHNNDDVFVIKNPSYVELLGGLISLFIVTIACYICICERYDKFKTVNLIIDYVIYKLFTSAIKWINRILKFFNRVPIEYEEKNFKYITEFCENQSINFPADINAVLRIRDDADEYGLKDMVRQIDSHLHQLQYVKLNVGGKKYELERIKIPADSTLQHLTTSDTKDNDGNIVISRDGSVFQFIQQFLRDGKVDFPKNVSLIKTIGKEAKFYGLTDLLDRVKTEFKNLVFSNAFVKLNVGGKRFYVEKSVVSNNRSSLRNVIESHLSIEVDDNDDVLINQNGDVFNYVYRYLCSEKVTLPTDTSEIHKIKAGAVFYKCQGLINDCEKELMKESNGEQPSNESTWCLHKTTCRNKDCPKRHPQMCKFDPKCTKKTCTFWHPKRNLQGFNKIKKTKETEEKK</sequence>
<evidence type="ECO:0000313" key="3">
    <source>
        <dbReference type="Proteomes" id="UP000492821"/>
    </source>
</evidence>
<dbReference type="Proteomes" id="UP000492821">
    <property type="component" value="Unassembled WGS sequence"/>
</dbReference>